<feature type="compositionally biased region" description="Basic and acidic residues" evidence="1">
    <location>
        <begin position="1"/>
        <end position="11"/>
    </location>
</feature>
<evidence type="ECO:0000313" key="2">
    <source>
        <dbReference type="EMBL" id="QPC69023.1"/>
    </source>
</evidence>
<dbReference type="AlphaFoldDB" id="A0A7S8I1G7"/>
<accession>A0A7S8I1G7</accession>
<sequence>MADLPDTERRRASPTYVEPHKGDLETTREERFECAKKIEEKLRHVYKHTFPLTAIHASIILLVPEGCLKDGGFLDPDQPSSFLKEALKHVAELVGHWETVPTERSLKRPRAAIDSGSAGPESITRNDTDTGCPSYEPKEIQQRAAVDCRQRDNFQCILTATPGGQVAHIVPLAWNNNKGNSEKTFQAIVGAEAFFSEAVVTDLVALIANTYYLGGSNKDWNMLSLNEGLYSWWPQGFFGFKCLGIKPLDSQNPDVETSEDQETEVMIQFNWLECRQGKPNDQVTVMGSSNSMEDLAKRQLFHEANGNPAPDRNERGIIAAGGMDAHTSIISGHVVPIVLPFSDAKKCKLMIDLQWCLIQVAAMSGGARHPELLPTPYVYDPWKRLRRYS</sequence>
<organism evidence="2 3">
    <name type="scientific">Fusarium culmorum</name>
    <dbReference type="NCBI Taxonomy" id="5516"/>
    <lineage>
        <taxon>Eukaryota</taxon>
        <taxon>Fungi</taxon>
        <taxon>Dikarya</taxon>
        <taxon>Ascomycota</taxon>
        <taxon>Pezizomycotina</taxon>
        <taxon>Sordariomycetes</taxon>
        <taxon>Hypocreomycetidae</taxon>
        <taxon>Hypocreales</taxon>
        <taxon>Nectriaceae</taxon>
        <taxon>Fusarium</taxon>
    </lineage>
</organism>
<dbReference type="Proteomes" id="UP000663297">
    <property type="component" value="Chromosome 4"/>
</dbReference>
<name>A0A7S8I1G7_FUSCU</name>
<evidence type="ECO:0000256" key="1">
    <source>
        <dbReference type="SAM" id="MobiDB-lite"/>
    </source>
</evidence>
<protein>
    <recommendedName>
        <fullName evidence="4">HNH nuclease domain-containing protein</fullName>
    </recommendedName>
</protein>
<reference evidence="2" key="1">
    <citation type="submission" date="2020-11" db="EMBL/GenBank/DDBJ databases">
        <title>The chromosome-scale genome resource for two endophytic Fusarium species: F. culmorum and F. pseudograminearum.</title>
        <authorList>
            <person name="Yuan Z."/>
        </authorList>
    </citation>
    <scope>NUCLEOTIDE SEQUENCE</scope>
    <source>
        <strain evidence="2">Class2-1B</strain>
    </source>
</reference>
<proteinExistence type="predicted"/>
<evidence type="ECO:0000313" key="3">
    <source>
        <dbReference type="Proteomes" id="UP000663297"/>
    </source>
</evidence>
<evidence type="ECO:0008006" key="4">
    <source>
        <dbReference type="Google" id="ProtNLM"/>
    </source>
</evidence>
<dbReference type="EMBL" id="CP064750">
    <property type="protein sequence ID" value="QPC69023.1"/>
    <property type="molecule type" value="Genomic_DNA"/>
</dbReference>
<feature type="region of interest" description="Disordered" evidence="1">
    <location>
        <begin position="1"/>
        <end position="26"/>
    </location>
</feature>
<gene>
    <name evidence="2" type="ORF">HYE67_011254</name>
</gene>
<feature type="region of interest" description="Disordered" evidence="1">
    <location>
        <begin position="108"/>
        <end position="135"/>
    </location>
</feature>